<comment type="subcellular location">
    <subcellularLocation>
        <location evidence="1">Secreted</location>
        <location evidence="1">Cell wall</location>
    </subcellularLocation>
</comment>
<evidence type="ECO:0000313" key="17">
    <source>
        <dbReference type="Proteomes" id="UP001085076"/>
    </source>
</evidence>
<accession>A0A9D5CI07</accession>
<evidence type="ECO:0000256" key="4">
    <source>
        <dbReference type="ARBA" id="ARBA00022525"/>
    </source>
</evidence>
<evidence type="ECO:0000256" key="6">
    <source>
        <dbReference type="ARBA" id="ARBA00023295"/>
    </source>
</evidence>
<dbReference type="Proteomes" id="UP001085076">
    <property type="component" value="Miscellaneous, Linkage group lg05"/>
</dbReference>
<dbReference type="EMBL" id="JAGGNH010000005">
    <property type="protein sequence ID" value="KAJ0972957.1"/>
    <property type="molecule type" value="Genomic_DNA"/>
</dbReference>
<comment type="caution">
    <text evidence="16">The sequence shown here is derived from an EMBL/GenBank/DDBJ whole genome shotgun (WGS) entry which is preliminary data.</text>
</comment>
<dbReference type="InterPro" id="IPR000743">
    <property type="entry name" value="Glyco_hydro_28"/>
</dbReference>
<keyword evidence="7" id="KW-0961">Cell wall biogenesis/degradation</keyword>
<keyword evidence="17" id="KW-1185">Reference proteome</keyword>
<dbReference type="Gene3D" id="2.160.20.10">
    <property type="entry name" value="Single-stranded right-handed beta-helix, Pectin lyase-like"/>
    <property type="match status" value="1"/>
</dbReference>
<keyword evidence="3" id="KW-0134">Cell wall</keyword>
<dbReference type="AlphaFoldDB" id="A0A9D5CI07"/>
<dbReference type="Pfam" id="PF00295">
    <property type="entry name" value="Glyco_hydro_28"/>
    <property type="match status" value="1"/>
</dbReference>
<feature type="signal peptide" evidence="15">
    <location>
        <begin position="1"/>
        <end position="23"/>
    </location>
</feature>
<dbReference type="InterPro" id="IPR011050">
    <property type="entry name" value="Pectin_lyase_fold/virulence"/>
</dbReference>
<evidence type="ECO:0000256" key="10">
    <source>
        <dbReference type="ARBA" id="ARBA00048766"/>
    </source>
</evidence>
<dbReference type="EC" id="3.2.1.67" evidence="8"/>
<evidence type="ECO:0000256" key="9">
    <source>
        <dbReference type="ARBA" id="ARBA00043142"/>
    </source>
</evidence>
<keyword evidence="4" id="KW-0964">Secreted</keyword>
<keyword evidence="15" id="KW-0732">Signal</keyword>
<evidence type="ECO:0000256" key="12">
    <source>
        <dbReference type="ARBA" id="ARBA00068298"/>
    </source>
</evidence>
<comment type="catalytic activity">
    <reaction evidence="10">
        <text>[(1-&gt;4)-alpha-D-galacturonosyl](n) + H2O = alpha-D-galacturonate + [(1-&gt;4)-alpha-D-galacturonosyl](n-1)</text>
        <dbReference type="Rhea" id="RHEA:14117"/>
        <dbReference type="Rhea" id="RHEA-COMP:14570"/>
        <dbReference type="Rhea" id="RHEA-COMP:14572"/>
        <dbReference type="ChEBI" id="CHEBI:15377"/>
        <dbReference type="ChEBI" id="CHEBI:58658"/>
        <dbReference type="ChEBI" id="CHEBI:140523"/>
        <dbReference type="EC" id="3.2.1.67"/>
    </reaction>
</comment>
<dbReference type="GO" id="GO:0047911">
    <property type="term" value="F:galacturan 1,4-alpha-galacturonidase activity"/>
    <property type="evidence" value="ECO:0007669"/>
    <property type="project" value="UniProtKB-EC"/>
</dbReference>
<evidence type="ECO:0000256" key="13">
    <source>
        <dbReference type="ARBA" id="ARBA00083621"/>
    </source>
</evidence>
<protein>
    <recommendedName>
        <fullName evidence="12">Exopolygalacturonase</fullName>
        <ecNumber evidence="8">3.2.1.67</ecNumber>
    </recommendedName>
    <alternativeName>
        <fullName evidence="9">Galacturan 1,4-alpha-galacturonidase</fullName>
    </alternativeName>
    <alternativeName>
        <fullName evidence="13">Pectinase</fullName>
    </alternativeName>
</protein>
<dbReference type="InterPro" id="IPR006626">
    <property type="entry name" value="PbH1"/>
</dbReference>
<dbReference type="GO" id="GO:0005975">
    <property type="term" value="P:carbohydrate metabolic process"/>
    <property type="evidence" value="ECO:0007669"/>
    <property type="project" value="InterPro"/>
</dbReference>
<reference evidence="16" key="2">
    <citation type="journal article" date="2022" name="Hortic Res">
        <title>The genome of Dioscorea zingiberensis sheds light on the biosynthesis, origin and evolution of the medicinally important diosgenin saponins.</title>
        <authorList>
            <person name="Li Y."/>
            <person name="Tan C."/>
            <person name="Li Z."/>
            <person name="Guo J."/>
            <person name="Li S."/>
            <person name="Chen X."/>
            <person name="Wang C."/>
            <person name="Dai X."/>
            <person name="Yang H."/>
            <person name="Song W."/>
            <person name="Hou L."/>
            <person name="Xu J."/>
            <person name="Tong Z."/>
            <person name="Xu A."/>
            <person name="Yuan X."/>
            <person name="Wang W."/>
            <person name="Yang Q."/>
            <person name="Chen L."/>
            <person name="Sun Z."/>
            <person name="Wang K."/>
            <person name="Pan B."/>
            <person name="Chen J."/>
            <person name="Bao Y."/>
            <person name="Liu F."/>
            <person name="Qi X."/>
            <person name="Gang D.R."/>
            <person name="Wen J."/>
            <person name="Li J."/>
        </authorList>
    </citation>
    <scope>NUCLEOTIDE SEQUENCE</scope>
    <source>
        <strain evidence="16">Dzin_1.0</strain>
    </source>
</reference>
<evidence type="ECO:0000256" key="14">
    <source>
        <dbReference type="RuleBase" id="RU361169"/>
    </source>
</evidence>
<dbReference type="SMART" id="SM00710">
    <property type="entry name" value="PbH1"/>
    <property type="match status" value="5"/>
</dbReference>
<evidence type="ECO:0000256" key="2">
    <source>
        <dbReference type="ARBA" id="ARBA00008834"/>
    </source>
</evidence>
<name>A0A9D5CI07_9LILI</name>
<feature type="chain" id="PRO_5038780016" description="Exopolygalacturonase" evidence="15">
    <location>
        <begin position="24"/>
        <end position="386"/>
    </location>
</feature>
<proteinExistence type="inferred from homology"/>
<reference evidence="16" key="1">
    <citation type="submission" date="2021-03" db="EMBL/GenBank/DDBJ databases">
        <authorList>
            <person name="Li Z."/>
            <person name="Yang C."/>
        </authorList>
    </citation>
    <scope>NUCLEOTIDE SEQUENCE</scope>
    <source>
        <strain evidence="16">Dzin_1.0</strain>
        <tissue evidence="16">Leaf</tissue>
    </source>
</reference>
<comment type="similarity">
    <text evidence="2 14">Belongs to the glycosyl hydrolase 28 family.</text>
</comment>
<evidence type="ECO:0000256" key="1">
    <source>
        <dbReference type="ARBA" id="ARBA00004191"/>
    </source>
</evidence>
<gene>
    <name evidence="16" type="ORF">J5N97_020916</name>
</gene>
<evidence type="ECO:0000256" key="8">
    <source>
        <dbReference type="ARBA" id="ARBA00038933"/>
    </source>
</evidence>
<evidence type="ECO:0000256" key="15">
    <source>
        <dbReference type="SAM" id="SignalP"/>
    </source>
</evidence>
<dbReference type="InterPro" id="IPR012334">
    <property type="entry name" value="Pectin_lyas_fold"/>
</dbReference>
<dbReference type="PANTHER" id="PTHR31375">
    <property type="match status" value="1"/>
</dbReference>
<evidence type="ECO:0000256" key="11">
    <source>
        <dbReference type="ARBA" id="ARBA00057651"/>
    </source>
</evidence>
<dbReference type="OrthoDB" id="187139at2759"/>
<evidence type="ECO:0000256" key="5">
    <source>
        <dbReference type="ARBA" id="ARBA00022801"/>
    </source>
</evidence>
<evidence type="ECO:0000256" key="3">
    <source>
        <dbReference type="ARBA" id="ARBA00022512"/>
    </source>
</evidence>
<evidence type="ECO:0000313" key="16">
    <source>
        <dbReference type="EMBL" id="KAJ0972957.1"/>
    </source>
</evidence>
<dbReference type="SUPFAM" id="SSF51126">
    <property type="entry name" value="Pectin lyase-like"/>
    <property type="match status" value="1"/>
</dbReference>
<dbReference type="GO" id="GO:0004650">
    <property type="term" value="F:polygalacturonase activity"/>
    <property type="evidence" value="ECO:0007669"/>
    <property type="project" value="InterPro"/>
</dbReference>
<keyword evidence="6 14" id="KW-0326">Glycosidase</keyword>
<comment type="function">
    <text evidence="11">May function in depolymerizing pectin during pollen development, germination, and tube growth. Acts as an exo-polygalacturonase.</text>
</comment>
<dbReference type="GO" id="GO:0071555">
    <property type="term" value="P:cell wall organization"/>
    <property type="evidence" value="ECO:0007669"/>
    <property type="project" value="UniProtKB-KW"/>
</dbReference>
<keyword evidence="5 14" id="KW-0378">Hydrolase</keyword>
<sequence length="386" mass="40591">MAAIIVLLTLFFFLSISSTTTLASFNIMDYGAKADGQTDAAKPLLSAWAAACGSGKPASISIPAGSFFVSKALLEGPCKSNNIRIIIRGTLIAPSSYSATTQWLTFNHVQGVSVLGGTIDGRGQSYWACKTAGRSCPPGATSLVIHESKDVLISGLRSLNSELFHMSIYGSSGITVQGVKITAPENSPNTDGIHIQKSSDVTVTTSMIKTGDDCVSMGEGSTNVWIEQVSCGPGHGISIGSLGGTPDEEGVQNITVKSVVFTKTQNGVRIKTWGKPNSGFVKDVTFEHVTMQNVHNPIIVNQNYCPGNVNCPNQSSGIKISQVSYTDVQGSSATPVAVKFDCSPNNPCSDLGLQDIKLTYLNKPAESYCKNAQGSTSGFIIPPSCF</sequence>
<organism evidence="16 17">
    <name type="scientific">Dioscorea zingiberensis</name>
    <dbReference type="NCBI Taxonomy" id="325984"/>
    <lineage>
        <taxon>Eukaryota</taxon>
        <taxon>Viridiplantae</taxon>
        <taxon>Streptophyta</taxon>
        <taxon>Embryophyta</taxon>
        <taxon>Tracheophyta</taxon>
        <taxon>Spermatophyta</taxon>
        <taxon>Magnoliopsida</taxon>
        <taxon>Liliopsida</taxon>
        <taxon>Dioscoreales</taxon>
        <taxon>Dioscoreaceae</taxon>
        <taxon>Dioscorea</taxon>
    </lineage>
</organism>
<dbReference type="FunFam" id="2.160.20.10:FF:000004">
    <property type="entry name" value="Pectin lyase-like superfamily protein"/>
    <property type="match status" value="1"/>
</dbReference>
<evidence type="ECO:0000256" key="7">
    <source>
        <dbReference type="ARBA" id="ARBA00023316"/>
    </source>
</evidence>